<evidence type="ECO:0000256" key="18">
    <source>
        <dbReference type="ARBA" id="ARBA00023136"/>
    </source>
</evidence>
<dbReference type="PANTHER" id="PTHR42861">
    <property type="entry name" value="CALCIUM-TRANSPORTING ATPASE"/>
    <property type="match status" value="1"/>
</dbReference>
<dbReference type="Pfam" id="PF22901">
    <property type="entry name" value="dsrm_Ferlin"/>
    <property type="match status" value="1"/>
</dbReference>
<feature type="transmembrane region" description="Helical" evidence="22">
    <location>
        <begin position="1005"/>
        <end position="1028"/>
    </location>
</feature>
<dbReference type="SUPFAM" id="SSF81660">
    <property type="entry name" value="Metal cation-transporting ATPase, ATP-binding domain N"/>
    <property type="match status" value="1"/>
</dbReference>
<dbReference type="GO" id="GO:0005388">
    <property type="term" value="F:P-type calcium transporter activity"/>
    <property type="evidence" value="ECO:0007669"/>
    <property type="project" value="UniProtKB-EC"/>
</dbReference>
<dbReference type="Pfam" id="PF00690">
    <property type="entry name" value="Cation_ATPase_N"/>
    <property type="match status" value="1"/>
</dbReference>
<name>A0AA39IS79_9BILA</name>
<feature type="transmembrane region" description="Helical" evidence="22">
    <location>
        <begin position="941"/>
        <end position="961"/>
    </location>
</feature>
<evidence type="ECO:0000313" key="25">
    <source>
        <dbReference type="Proteomes" id="UP001175271"/>
    </source>
</evidence>
<dbReference type="PROSITE" id="PS00154">
    <property type="entry name" value="ATPASE_E1_E2"/>
    <property type="match status" value="1"/>
</dbReference>
<evidence type="ECO:0000256" key="4">
    <source>
        <dbReference type="ARBA" id="ARBA00012790"/>
    </source>
</evidence>
<evidence type="ECO:0000256" key="17">
    <source>
        <dbReference type="ARBA" id="ARBA00023065"/>
    </source>
</evidence>
<dbReference type="SFLD" id="SFLDF00027">
    <property type="entry name" value="p-type_atpase"/>
    <property type="match status" value="1"/>
</dbReference>
<feature type="transmembrane region" description="Helical" evidence="22">
    <location>
        <begin position="454"/>
        <end position="480"/>
    </location>
</feature>
<evidence type="ECO:0000256" key="16">
    <source>
        <dbReference type="ARBA" id="ARBA00023034"/>
    </source>
</evidence>
<evidence type="ECO:0000256" key="1">
    <source>
        <dbReference type="ARBA" id="ARBA00004166"/>
    </source>
</evidence>
<keyword evidence="7 22" id="KW-0812">Transmembrane</keyword>
<dbReference type="SMART" id="SM00831">
    <property type="entry name" value="Cation_ATPase_N"/>
    <property type="match status" value="1"/>
</dbReference>
<dbReference type="PRINTS" id="PR00119">
    <property type="entry name" value="CATATPASE"/>
</dbReference>
<evidence type="ECO:0000256" key="20">
    <source>
        <dbReference type="ARBA" id="ARBA00047330"/>
    </source>
</evidence>
<dbReference type="InterPro" id="IPR023298">
    <property type="entry name" value="ATPase_P-typ_TM_dom_sf"/>
</dbReference>
<evidence type="ECO:0000256" key="12">
    <source>
        <dbReference type="ARBA" id="ARBA00022842"/>
    </source>
</evidence>
<dbReference type="InterPro" id="IPR018303">
    <property type="entry name" value="ATPase_P-typ_P_site"/>
</dbReference>
<dbReference type="EC" id="7.2.2.10" evidence="4"/>
<feature type="transmembrane region" description="Helical" evidence="22">
    <location>
        <begin position="976"/>
        <end position="993"/>
    </location>
</feature>
<keyword evidence="13" id="KW-0703">Sarcoplasmic reticulum</keyword>
<comment type="subcellular location">
    <subcellularLocation>
        <location evidence="1">Golgi apparatus</location>
        <location evidence="1">trans-Golgi network membrane</location>
        <topology evidence="1">Multi-pass membrane protein</topology>
    </subcellularLocation>
    <subcellularLocation>
        <location evidence="2">Sarcoplasmic reticulum membrane</location>
        <topology evidence="2">Multi-pass membrane protein</topology>
    </subcellularLocation>
</comment>
<evidence type="ECO:0000256" key="14">
    <source>
        <dbReference type="ARBA" id="ARBA00022967"/>
    </source>
</evidence>
<dbReference type="SFLD" id="SFLDG00002">
    <property type="entry name" value="C1.7:_P-type_atpase_like"/>
    <property type="match status" value="1"/>
</dbReference>
<dbReference type="Gene3D" id="2.70.150.10">
    <property type="entry name" value="Calcium-transporting ATPase, cytoplasmic transduction domain A"/>
    <property type="match status" value="1"/>
</dbReference>
<dbReference type="InterPro" id="IPR055072">
    <property type="entry name" value="Ferlin_DSRM"/>
</dbReference>
<evidence type="ECO:0000256" key="13">
    <source>
        <dbReference type="ARBA" id="ARBA00022951"/>
    </source>
</evidence>
<keyword evidence="9" id="KW-0547">Nucleotide-binding</keyword>
<dbReference type="NCBIfam" id="TIGR01494">
    <property type="entry name" value="ATPase_P-type"/>
    <property type="match status" value="3"/>
</dbReference>
<keyword evidence="16" id="KW-0333">Golgi apparatus</keyword>
<evidence type="ECO:0000256" key="7">
    <source>
        <dbReference type="ARBA" id="ARBA00022692"/>
    </source>
</evidence>
<dbReference type="SUPFAM" id="SSF56784">
    <property type="entry name" value="HAD-like"/>
    <property type="match status" value="1"/>
</dbReference>
<comment type="catalytic activity">
    <reaction evidence="20">
        <text>Mn(2+)(in) + ATP + H2O = Mn(2+)(out) + ADP + phosphate + H(+)</text>
        <dbReference type="Rhea" id="RHEA:66820"/>
        <dbReference type="ChEBI" id="CHEBI:15377"/>
        <dbReference type="ChEBI" id="CHEBI:15378"/>
        <dbReference type="ChEBI" id="CHEBI:29035"/>
        <dbReference type="ChEBI" id="CHEBI:30616"/>
        <dbReference type="ChEBI" id="CHEBI:43474"/>
        <dbReference type="ChEBI" id="CHEBI:456216"/>
    </reaction>
    <physiologicalReaction direction="left-to-right" evidence="20">
        <dbReference type="Rhea" id="RHEA:66821"/>
    </physiologicalReaction>
</comment>
<evidence type="ECO:0000256" key="5">
    <source>
        <dbReference type="ARBA" id="ARBA00022448"/>
    </source>
</evidence>
<dbReference type="Gene3D" id="3.40.1110.10">
    <property type="entry name" value="Calcium-transporting ATPase, cytoplasmic domain N"/>
    <property type="match status" value="1"/>
</dbReference>
<evidence type="ECO:0000259" key="23">
    <source>
        <dbReference type="SMART" id="SM00831"/>
    </source>
</evidence>
<keyword evidence="6" id="KW-0109">Calcium transport</keyword>
<dbReference type="GO" id="GO:0005524">
    <property type="term" value="F:ATP binding"/>
    <property type="evidence" value="ECO:0007669"/>
    <property type="project" value="UniProtKB-KW"/>
</dbReference>
<comment type="caution">
    <text evidence="24">The sequence shown here is derived from an EMBL/GenBank/DDBJ whole genome shotgun (WGS) entry which is preliminary data.</text>
</comment>
<evidence type="ECO:0000256" key="15">
    <source>
        <dbReference type="ARBA" id="ARBA00022989"/>
    </source>
</evidence>
<feature type="transmembrane region" description="Helical" evidence="22">
    <location>
        <begin position="263"/>
        <end position="279"/>
    </location>
</feature>
<dbReference type="InterPro" id="IPR004014">
    <property type="entry name" value="ATPase_P-typ_cation-transptr_N"/>
</dbReference>
<evidence type="ECO:0000256" key="11">
    <source>
        <dbReference type="ARBA" id="ARBA00022840"/>
    </source>
</evidence>
<dbReference type="SUPFAM" id="SSF81665">
    <property type="entry name" value="Calcium ATPase, transmembrane domain M"/>
    <property type="match status" value="1"/>
</dbReference>
<keyword evidence="5" id="KW-0813">Transport</keyword>
<evidence type="ECO:0000313" key="24">
    <source>
        <dbReference type="EMBL" id="KAK0429502.1"/>
    </source>
</evidence>
<feature type="domain" description="Cation-transporting P-type ATPase N-terminal" evidence="23">
    <location>
        <begin position="183"/>
        <end position="259"/>
    </location>
</feature>
<proteinExistence type="inferred from homology"/>
<dbReference type="Pfam" id="PF00689">
    <property type="entry name" value="Cation_ATPase_C"/>
    <property type="match status" value="1"/>
</dbReference>
<evidence type="ECO:0000256" key="10">
    <source>
        <dbReference type="ARBA" id="ARBA00022837"/>
    </source>
</evidence>
<sequence length="1143" mass="125729">MDKRQILADEEIGSTQIDLENRLLTKYRATVGLSQCYTIHGPLKWRDQLTPLETLRRYCVKMQFPPPVIRETEKDVGIELHGSTFWLSEIEASRPTSNKEVVGRPLQRVALHVMHQLQLVPEHVETRPLYNSINPDTECGKLEVFVDIFPRPIGSIPPALDIKPRKPTQYQLRVAIFKTKNVILSKRSFGKPECADYLRTDINEGLSQSEAHLRLNYNGYNEFDVEKQESIAAKYFEQFKNPLIALLLASAIVSILMQQFDDALSITVAVVIVVTVGFVQEYRSEKTLEQLNKLVPPVAHCIRDNRSVEFLAKNLVPGDIVTLTTGNKVPADLRLIESVDLQIDESSFTGETEPKPKHARPLNDSEATSTEHLDNIAFMGTLVRSGNARGMVIGTGKSSYFGEMFDSLTSVESPKTPLQNSMDHLGKQLSFYSFGVIAVIFLIGLIQGRNVLDMFNIGVSLAVAAIPEGLPIVVAVTLAIGVMRMGNRKAVVKKLSAVETLGCVTVICSDKTGTLTKNEMTATVVVAADDTRAEVTGVGYDITAAGGHGEAFVGSERVDGHSHPSVSRVIEIGCVCNNSHVVNGIAMGQPTEAALIVLGMKTRLDIARSYFKRTKEIPFSHESKWMAVQCEPKVKEGESETMVKGAVDIILNMCVGAMYNGRTSRPFTPNQKDNILATARTLGASGLRVIGVACGREQNQLYYAGMIGIMDPPREGVRESIDAVLTAGASVRMITGDAYETACAIGARLDLYKPGEDSCLSGTQIDEMSDVDLERVIKHVAIFYRTAPHHKLRIVTALQAVGEVVAMTGDGVNDAAALKKSDIGIAMGTSGTDVCKEASDMVLIDDNFLTIRAAIEEGKSIYHNITNFVKFQLSTSVAALSLIALSTLFHFENPLNAMQILWINIIMDGPPAQSLGVEPVDDDIITQPPRDVKQPMITRKLVCNILTASSIIIMGTLFVFYKEMSVDNKITPRDTTMTFTCFVLFDMWNALSCRSSRKMIWEIGLFRNSVFCWAVSGSLLCQLAVIYFAPLQRIFQTEALSAYDLAFLAVLTSSVFIVSEAKKYYELRSSKDMRFNKGKRTNDGVLLSHAASTKSKTCDDDSWKTFGIDKSNGNFELIDRALDPGSTVNMIVEVADAEDSLKR</sequence>
<dbReference type="SFLD" id="SFLDS00003">
    <property type="entry name" value="Haloacid_Dehalogenase"/>
    <property type="match status" value="1"/>
</dbReference>
<evidence type="ECO:0000256" key="6">
    <source>
        <dbReference type="ARBA" id="ARBA00022568"/>
    </source>
</evidence>
<keyword evidence="12" id="KW-0460">Magnesium</keyword>
<evidence type="ECO:0000256" key="3">
    <source>
        <dbReference type="ARBA" id="ARBA00005675"/>
    </source>
</evidence>
<evidence type="ECO:0000256" key="2">
    <source>
        <dbReference type="ARBA" id="ARBA00004326"/>
    </source>
</evidence>
<dbReference type="GO" id="GO:0005794">
    <property type="term" value="C:Golgi apparatus"/>
    <property type="evidence" value="ECO:0007669"/>
    <property type="project" value="UniProtKB-SubCell"/>
</dbReference>
<dbReference type="Gene3D" id="1.20.1110.10">
    <property type="entry name" value="Calcium-transporting ATPase, transmembrane domain"/>
    <property type="match status" value="1"/>
</dbReference>
<dbReference type="SUPFAM" id="SSF81653">
    <property type="entry name" value="Calcium ATPase, transduction domain A"/>
    <property type="match status" value="1"/>
</dbReference>
<dbReference type="InterPro" id="IPR023299">
    <property type="entry name" value="ATPase_P-typ_cyto_dom_N"/>
</dbReference>
<keyword evidence="18 22" id="KW-0472">Membrane</keyword>
<gene>
    <name evidence="24" type="ORF">QR680_011409</name>
</gene>
<dbReference type="PRINTS" id="PR00120">
    <property type="entry name" value="HATPASE"/>
</dbReference>
<dbReference type="InterPro" id="IPR006068">
    <property type="entry name" value="ATPase_P-typ_cation-transptr_C"/>
</dbReference>
<evidence type="ECO:0000256" key="8">
    <source>
        <dbReference type="ARBA" id="ARBA00022723"/>
    </source>
</evidence>
<dbReference type="AlphaFoldDB" id="A0AA39IS79"/>
<keyword evidence="17" id="KW-0406">Ion transport</keyword>
<dbReference type="Gene3D" id="3.40.50.1000">
    <property type="entry name" value="HAD superfamily/HAD-like"/>
    <property type="match status" value="1"/>
</dbReference>
<evidence type="ECO:0000256" key="22">
    <source>
        <dbReference type="SAM" id="Phobius"/>
    </source>
</evidence>
<keyword evidence="10" id="KW-0106">Calcium</keyword>
<keyword evidence="25" id="KW-1185">Reference proteome</keyword>
<dbReference type="Proteomes" id="UP001175271">
    <property type="component" value="Unassembled WGS sequence"/>
</dbReference>
<dbReference type="FunFam" id="3.40.1110.10:FF:000006">
    <property type="entry name" value="Calcium-transporting ATPase"/>
    <property type="match status" value="1"/>
</dbReference>
<keyword evidence="8" id="KW-0479">Metal-binding</keyword>
<dbReference type="InterPro" id="IPR008250">
    <property type="entry name" value="ATPase_P-typ_transduc_dom_A_sf"/>
</dbReference>
<keyword evidence="14" id="KW-1278">Translocase</keyword>
<keyword evidence="11" id="KW-0067">ATP-binding</keyword>
<protein>
    <recommendedName>
        <fullName evidence="4">P-type Ca(2+) transporter</fullName>
        <ecNumber evidence="4">7.2.2.10</ecNumber>
    </recommendedName>
</protein>
<feature type="transmembrane region" description="Helical" evidence="22">
    <location>
        <begin position="1040"/>
        <end position="1058"/>
    </location>
</feature>
<dbReference type="FunFam" id="2.70.150.10:FF:000008">
    <property type="entry name" value="Calcium-transporting ATPase"/>
    <property type="match status" value="1"/>
</dbReference>
<dbReference type="Pfam" id="PF13246">
    <property type="entry name" value="Cation_ATPase"/>
    <property type="match status" value="1"/>
</dbReference>
<evidence type="ECO:0000256" key="19">
    <source>
        <dbReference type="ARBA" id="ARBA00047282"/>
    </source>
</evidence>
<dbReference type="EMBL" id="JAUCMV010000001">
    <property type="protein sequence ID" value="KAK0429502.1"/>
    <property type="molecule type" value="Genomic_DNA"/>
</dbReference>
<dbReference type="InterPro" id="IPR023214">
    <property type="entry name" value="HAD_sf"/>
</dbReference>
<keyword evidence="15 22" id="KW-1133">Transmembrane helix</keyword>
<evidence type="ECO:0000256" key="9">
    <source>
        <dbReference type="ARBA" id="ARBA00022741"/>
    </source>
</evidence>
<feature type="transmembrane region" description="Helical" evidence="22">
    <location>
        <begin position="429"/>
        <end position="448"/>
    </location>
</feature>
<dbReference type="GO" id="GO:0033017">
    <property type="term" value="C:sarcoplasmic reticulum membrane"/>
    <property type="evidence" value="ECO:0007669"/>
    <property type="project" value="UniProtKB-SubCell"/>
</dbReference>
<feature type="transmembrane region" description="Helical" evidence="22">
    <location>
        <begin position="239"/>
        <end position="257"/>
    </location>
</feature>
<dbReference type="InterPro" id="IPR044492">
    <property type="entry name" value="P_typ_ATPase_HD_dom"/>
</dbReference>
<dbReference type="Pfam" id="PF00122">
    <property type="entry name" value="E1-E2_ATPase"/>
    <property type="match status" value="1"/>
</dbReference>
<reference evidence="24" key="1">
    <citation type="submission" date="2023-06" db="EMBL/GenBank/DDBJ databases">
        <title>Genomic analysis of the entomopathogenic nematode Steinernema hermaphroditum.</title>
        <authorList>
            <person name="Schwarz E.M."/>
            <person name="Heppert J.K."/>
            <person name="Baniya A."/>
            <person name="Schwartz H.T."/>
            <person name="Tan C.-H."/>
            <person name="Antoshechkin I."/>
            <person name="Sternberg P.W."/>
            <person name="Goodrich-Blair H."/>
            <person name="Dillman A.R."/>
        </authorList>
    </citation>
    <scope>NUCLEOTIDE SEQUENCE</scope>
    <source>
        <strain evidence="24">PS9179</strain>
        <tissue evidence="24">Whole animal</tissue>
    </source>
</reference>
<comment type="similarity">
    <text evidence="3">Belongs to the cation transport ATPase (P-type) (TC 3.A.3) family. Type IIA subfamily.</text>
</comment>
<organism evidence="24 25">
    <name type="scientific">Steinernema hermaphroditum</name>
    <dbReference type="NCBI Taxonomy" id="289476"/>
    <lineage>
        <taxon>Eukaryota</taxon>
        <taxon>Metazoa</taxon>
        <taxon>Ecdysozoa</taxon>
        <taxon>Nematoda</taxon>
        <taxon>Chromadorea</taxon>
        <taxon>Rhabditida</taxon>
        <taxon>Tylenchina</taxon>
        <taxon>Panagrolaimomorpha</taxon>
        <taxon>Strongyloidoidea</taxon>
        <taxon>Steinernematidae</taxon>
        <taxon>Steinernema</taxon>
    </lineage>
</organism>
<evidence type="ECO:0000256" key="21">
    <source>
        <dbReference type="SAM" id="MobiDB-lite"/>
    </source>
</evidence>
<dbReference type="GO" id="GO:0046872">
    <property type="term" value="F:metal ion binding"/>
    <property type="evidence" value="ECO:0007669"/>
    <property type="project" value="UniProtKB-KW"/>
</dbReference>
<comment type="catalytic activity">
    <reaction evidence="19">
        <text>Ca(2+)(in) + ATP + H2O = Ca(2+)(out) + ADP + phosphate + H(+)</text>
        <dbReference type="Rhea" id="RHEA:18105"/>
        <dbReference type="ChEBI" id="CHEBI:15377"/>
        <dbReference type="ChEBI" id="CHEBI:15378"/>
        <dbReference type="ChEBI" id="CHEBI:29108"/>
        <dbReference type="ChEBI" id="CHEBI:30616"/>
        <dbReference type="ChEBI" id="CHEBI:43474"/>
        <dbReference type="ChEBI" id="CHEBI:456216"/>
        <dbReference type="EC" id="7.2.2.10"/>
    </reaction>
    <physiologicalReaction direction="left-to-right" evidence="19">
        <dbReference type="Rhea" id="RHEA:18106"/>
    </physiologicalReaction>
</comment>
<dbReference type="GO" id="GO:0016887">
    <property type="term" value="F:ATP hydrolysis activity"/>
    <property type="evidence" value="ECO:0007669"/>
    <property type="project" value="InterPro"/>
</dbReference>
<dbReference type="InterPro" id="IPR001757">
    <property type="entry name" value="P_typ_ATPase"/>
</dbReference>
<feature type="region of interest" description="Disordered" evidence="21">
    <location>
        <begin position="347"/>
        <end position="367"/>
    </location>
</feature>
<dbReference type="InterPro" id="IPR036412">
    <property type="entry name" value="HAD-like_sf"/>
</dbReference>
<dbReference type="InterPro" id="IPR059000">
    <property type="entry name" value="ATPase_P-type_domA"/>
</dbReference>
<accession>A0AA39IS79</accession>